<feature type="binding site" evidence="3">
    <location>
        <position position="1457"/>
    </location>
    <ligand>
        <name>Zn(2+)</name>
        <dbReference type="ChEBI" id="CHEBI:29105"/>
        <label>2</label>
    </ligand>
</feature>
<dbReference type="InterPro" id="IPR036971">
    <property type="entry name" value="PDEase_catalytic_dom_sf"/>
</dbReference>
<feature type="region of interest" description="Disordered" evidence="5">
    <location>
        <begin position="1105"/>
        <end position="1142"/>
    </location>
</feature>
<evidence type="ECO:0000256" key="5">
    <source>
        <dbReference type="SAM" id="MobiDB-lite"/>
    </source>
</evidence>
<sequence>MTFFSLLLVAFCAALGTVQGQLPIPGKPPGFAYGKGSPGAGVQLETYIDLLCPDSKSAFPGLKKLAEHYEPDDKSAFPGLKKLAEHYEPDEFRLTFVLFPLPYHQHAFAAAESTYTITAALGDASFDTWLETLYANQDIFWNKATKDKSPVEVNDMFFALASKTFPSLTNAQWSEGMNGYGGTFADEAARVAWKYTCSRGKSGTPMYTLNGVPFDAEATWTFEDWFKVINPLVEANKPSPPAAASRVRDQALRLHRMPVVPDRRVVHFANAGDAVKLAAVCDYVRGGHRPCEFLPGRLTLAQSLLAGRPKAPSSLALSLSSFVGAFRLIEGLASTQDGCVRQHAACLGASSGAIAALSLLESKRRGMVIAYAAVEAAVALVKEHTALADIKHIDVAVGALACQRIIYLWIFGSENYSKTQLVTLDGLSNLPEEVLSRMRIDLPNNPAASRCDVFHRGLSCREFHSGLLQRSFSAAMRLYVPIYIISAVLPKYKRWISGPRPSVVALIAQYLRTCTSLTASYSIPLALSCALPIKNNRVTVTIVGLMTVLSLLIEHEKRRVSVLKAIAVYPITATARQLRDALQLSPRTSRLCQYLIFSVSMAVVFRRPEQQNGKMMYLLYGHDIRSKDPATDRQEKAMDPLAFAEAAELRASATPDQATTPAADEPVVADKVAALLWGDRAEHSSLLDYVRQHARNAIERVQSDDPHAAYIPLRSKSTEVRLFKVATLSVETPLEHQRCDFRGVTRVPASLDAVLELLASDDERESYWLALNTQRGLLFNSLFSSRRVSDDKVISGSSTDGSFPRWNQRYMATRLSKQSCLPPVVCCFSEYAGFLNPEAAQRKRSNGDVVPESNQAPEAQKPLRQAFVYRRSMDPQFFQTDELQAKLEKYGESCETLLLQDWLFEISETDESHICKVVLSCSAYLTGPPQLRHEFREFCANVLLNLRQVLQFGAEGGLSRVSVSIRRHFSGSFHLISSLTPTTSTTSAPVSEDEVLSSDEEDNNEDVVTVDDVNKLDDITASELSPEKEAEAAKRKPRVRSSTEDNTQSWRQPDPELPRLDGRASRTGKVRCGSLNLPSSTSREGIVLLTDIETLSLTGSFHRLSTASNTSTTSNYSSRDSVAMDRKTVARRSPPLPGLRRPVRSVSEGLATKSPAHPTVDYSDEDLANFKPQLSIASVQEARLELDLLAQQDAAPQRWFLRFECDQLERRYQLYHAETSQRAKQDALRFTDMLVSLLMTMGAIATLWDIQFVSYVAVAALAVLGAGGWLLRVPSYGLSQWHVPAVFVAAIVMLGRHVYSSEVQIRSKFLRMRQLLLANTQLSQHNAFMQRQLSSHVDAIGIESSTHQLEASQAVTSTLGESWMESVLRVLQDLKAQLECDGRDDMAREIDEVMHTLTSEPELFRPLLAVTTARHAGDASHGAFVVWDTNALLRRLQDRELTPLQLFSALLAACVHDVNHPGLNNGYLVNSNAPLAIKYSDDSVLERMHLAETFQACTKDGCDVFDGLSHDQRRQSRRLIIAMVLATDLSGHLKHVNKLKSKRFTMQTTRSALALGAVQQPDAADASRMVPDELILRTVIMMADLGHASKPFAQHLAWSQLVTEEFFRQGDIERQYGLQVSPLCDRFQCNFEKSQVGFLEFVVLPLYSAALSVLPLRMDDILERIRENLATWRSRGERVAKGLPPEIEEEETSSSAQDSNQREEERRPERKESRKIDGDDEAGVVILDEAELQQLLCPASSPDEKKVSRM</sequence>
<feature type="region of interest" description="Disordered" evidence="5">
    <location>
        <begin position="1680"/>
        <end position="1722"/>
    </location>
</feature>
<evidence type="ECO:0000313" key="10">
    <source>
        <dbReference type="Proteomes" id="UP001209570"/>
    </source>
</evidence>
<comment type="caution">
    <text evidence="9">The sequence shown here is derived from an EMBL/GenBank/DDBJ whole genome shotgun (WGS) entry which is preliminary data.</text>
</comment>
<keyword evidence="7" id="KW-0732">Signal</keyword>
<dbReference type="InterPro" id="IPR023088">
    <property type="entry name" value="PDEase"/>
</dbReference>
<keyword evidence="2 4" id="KW-0378">Hydrolase</keyword>
<feature type="compositionally biased region" description="Basic and acidic residues" evidence="5">
    <location>
        <begin position="1053"/>
        <end position="1064"/>
    </location>
</feature>
<evidence type="ECO:0000256" key="2">
    <source>
        <dbReference type="ARBA" id="ARBA00022801"/>
    </source>
</evidence>
<gene>
    <name evidence="9" type="ORF">P43SY_009635</name>
</gene>
<dbReference type="Pfam" id="PF00233">
    <property type="entry name" value="PDEase_I"/>
    <property type="match status" value="1"/>
</dbReference>
<dbReference type="SUPFAM" id="SSF109604">
    <property type="entry name" value="HD-domain/PDEase-like"/>
    <property type="match status" value="1"/>
</dbReference>
<dbReference type="EC" id="3.1.4.-" evidence="4"/>
<accession>A0AAD5M056</accession>
<feature type="binding site" evidence="3">
    <location>
        <position position="1456"/>
    </location>
    <ligand>
        <name>Zn(2+)</name>
        <dbReference type="ChEBI" id="CHEBI:29105"/>
        <label>1</label>
    </ligand>
</feature>
<evidence type="ECO:0000256" key="3">
    <source>
        <dbReference type="PIRSR" id="PIRSR623088-3"/>
    </source>
</evidence>
<evidence type="ECO:0000256" key="1">
    <source>
        <dbReference type="ARBA" id="ARBA00022723"/>
    </source>
</evidence>
<dbReference type="Gene3D" id="1.10.1300.10">
    <property type="entry name" value="3'5'-cyclic nucleotide phosphodiesterase, catalytic domain"/>
    <property type="match status" value="1"/>
</dbReference>
<feature type="binding site" evidence="3">
    <location>
        <position position="1584"/>
    </location>
    <ligand>
        <name>Zn(2+)</name>
        <dbReference type="ChEBI" id="CHEBI:29105"/>
        <label>1</label>
    </ligand>
</feature>
<name>A0AAD5M056_PYTIN</name>
<dbReference type="Proteomes" id="UP001209570">
    <property type="component" value="Unassembled WGS sequence"/>
</dbReference>
<feature type="compositionally biased region" description="Low complexity" evidence="5">
    <location>
        <begin position="980"/>
        <end position="990"/>
    </location>
</feature>
<feature type="compositionally biased region" description="Acidic residues" evidence="5">
    <location>
        <begin position="991"/>
        <end position="1009"/>
    </location>
</feature>
<dbReference type="SUPFAM" id="SSF52833">
    <property type="entry name" value="Thioredoxin-like"/>
    <property type="match status" value="1"/>
</dbReference>
<evidence type="ECO:0000256" key="4">
    <source>
        <dbReference type="RuleBase" id="RU363067"/>
    </source>
</evidence>
<dbReference type="InterPro" id="IPR036249">
    <property type="entry name" value="Thioredoxin-like_sf"/>
</dbReference>
<keyword evidence="6" id="KW-0812">Transmembrane</keyword>
<feature type="binding site" evidence="3">
    <location>
        <position position="1457"/>
    </location>
    <ligand>
        <name>Zn(2+)</name>
        <dbReference type="ChEBI" id="CHEBI:29105"/>
        <label>1</label>
    </ligand>
</feature>
<dbReference type="PRINTS" id="PR00387">
    <property type="entry name" value="PDIESTERASE1"/>
</dbReference>
<organism evidence="9 10">
    <name type="scientific">Pythium insidiosum</name>
    <name type="common">Pythiosis disease agent</name>
    <dbReference type="NCBI Taxonomy" id="114742"/>
    <lineage>
        <taxon>Eukaryota</taxon>
        <taxon>Sar</taxon>
        <taxon>Stramenopiles</taxon>
        <taxon>Oomycota</taxon>
        <taxon>Peronosporomycetes</taxon>
        <taxon>Pythiales</taxon>
        <taxon>Pythiaceae</taxon>
        <taxon>Pythium</taxon>
    </lineage>
</organism>
<comment type="similarity">
    <text evidence="4">Belongs to the cyclic nucleotide phosphodiesterase family.</text>
</comment>
<dbReference type="Gene3D" id="3.40.30.10">
    <property type="entry name" value="Glutaredoxin"/>
    <property type="match status" value="1"/>
</dbReference>
<feature type="compositionally biased region" description="Basic and acidic residues" evidence="5">
    <location>
        <begin position="1025"/>
        <end position="1034"/>
    </location>
</feature>
<keyword evidence="1 3" id="KW-0479">Metal-binding</keyword>
<dbReference type="InterPro" id="IPR023174">
    <property type="entry name" value="PDEase_CS"/>
</dbReference>
<keyword evidence="6" id="KW-1133">Transmembrane helix</keyword>
<feature type="chain" id="PRO_5042203368" description="Phosphodiesterase" evidence="7">
    <location>
        <begin position="21"/>
        <end position="1750"/>
    </location>
</feature>
<evidence type="ECO:0000313" key="9">
    <source>
        <dbReference type="EMBL" id="KAJ0399576.1"/>
    </source>
</evidence>
<dbReference type="EMBL" id="JAKCXM010000178">
    <property type="protein sequence ID" value="KAJ0399576.1"/>
    <property type="molecule type" value="Genomic_DNA"/>
</dbReference>
<feature type="binding site" evidence="3">
    <location>
        <position position="1421"/>
    </location>
    <ligand>
        <name>Zn(2+)</name>
        <dbReference type="ChEBI" id="CHEBI:29105"/>
        <label>1</label>
    </ligand>
</feature>
<dbReference type="PANTHER" id="PTHR11347">
    <property type="entry name" value="CYCLIC NUCLEOTIDE PHOSPHODIESTERASE"/>
    <property type="match status" value="1"/>
</dbReference>
<dbReference type="GO" id="GO:0007165">
    <property type="term" value="P:signal transduction"/>
    <property type="evidence" value="ECO:0007669"/>
    <property type="project" value="InterPro"/>
</dbReference>
<feature type="region of interest" description="Disordered" evidence="5">
    <location>
        <begin position="980"/>
        <end position="1077"/>
    </location>
</feature>
<evidence type="ECO:0000256" key="7">
    <source>
        <dbReference type="SAM" id="SignalP"/>
    </source>
</evidence>
<evidence type="ECO:0000256" key="6">
    <source>
        <dbReference type="SAM" id="Phobius"/>
    </source>
</evidence>
<comment type="cofactor">
    <cofactor evidence="4">
        <name>a divalent metal cation</name>
        <dbReference type="ChEBI" id="CHEBI:60240"/>
    </cofactor>
    <text evidence="4">Binds 2 divalent metal cations per subunit. Site 1 may preferentially bind zinc ions, while site 2 has a preference for magnesium and/or manganese ions.</text>
</comment>
<feature type="compositionally biased region" description="Low complexity" evidence="5">
    <location>
        <begin position="1105"/>
        <end position="1118"/>
    </location>
</feature>
<dbReference type="GO" id="GO:0046872">
    <property type="term" value="F:metal ion binding"/>
    <property type="evidence" value="ECO:0007669"/>
    <property type="project" value="UniProtKB-KW"/>
</dbReference>
<keyword evidence="10" id="KW-1185">Reference proteome</keyword>
<feature type="transmembrane region" description="Helical" evidence="6">
    <location>
        <begin position="1283"/>
        <end position="1299"/>
    </location>
</feature>
<reference evidence="9" key="1">
    <citation type="submission" date="2021-12" db="EMBL/GenBank/DDBJ databases">
        <title>Prjna785345.</title>
        <authorList>
            <person name="Rujirawat T."/>
            <person name="Krajaejun T."/>
        </authorList>
    </citation>
    <scope>NUCLEOTIDE SEQUENCE</scope>
    <source>
        <strain evidence="9">Pi057C3</strain>
    </source>
</reference>
<dbReference type="InterPro" id="IPR002073">
    <property type="entry name" value="PDEase_catalytic_dom"/>
</dbReference>
<feature type="signal peptide" evidence="7">
    <location>
        <begin position="1"/>
        <end position="20"/>
    </location>
</feature>
<feature type="domain" description="PDEase" evidence="8">
    <location>
        <begin position="1413"/>
        <end position="1679"/>
    </location>
</feature>
<keyword evidence="6" id="KW-0472">Membrane</keyword>
<protein>
    <recommendedName>
        <fullName evidence="4">Phosphodiesterase</fullName>
        <ecNumber evidence="4">3.1.4.-</ecNumber>
    </recommendedName>
</protein>
<evidence type="ECO:0000259" key="8">
    <source>
        <dbReference type="PROSITE" id="PS51845"/>
    </source>
</evidence>
<dbReference type="PROSITE" id="PS00126">
    <property type="entry name" value="PDEASE_I_1"/>
    <property type="match status" value="1"/>
</dbReference>
<proteinExistence type="inferred from homology"/>
<dbReference type="GO" id="GO:0004114">
    <property type="term" value="F:3',5'-cyclic-nucleotide phosphodiesterase activity"/>
    <property type="evidence" value="ECO:0007669"/>
    <property type="project" value="InterPro"/>
</dbReference>
<feature type="transmembrane region" description="Helical" evidence="6">
    <location>
        <begin position="1254"/>
        <end position="1271"/>
    </location>
</feature>
<feature type="compositionally biased region" description="Basic and acidic residues" evidence="5">
    <location>
        <begin position="1700"/>
        <end position="1717"/>
    </location>
</feature>
<dbReference type="PROSITE" id="PS51845">
    <property type="entry name" value="PDEASE_I_2"/>
    <property type="match status" value="1"/>
</dbReference>